<dbReference type="PROSITE" id="PS50026">
    <property type="entry name" value="EGF_3"/>
    <property type="match status" value="2"/>
</dbReference>
<dbReference type="FunFam" id="2.10.25.10:FF:000520">
    <property type="entry name" value="Predicted protein"/>
    <property type="match status" value="1"/>
</dbReference>
<dbReference type="SMART" id="SM00034">
    <property type="entry name" value="CLECT"/>
    <property type="match status" value="1"/>
</dbReference>
<dbReference type="CDD" id="cd00033">
    <property type="entry name" value="CCP"/>
    <property type="match status" value="1"/>
</dbReference>
<dbReference type="Pfam" id="PF00008">
    <property type="entry name" value="EGF"/>
    <property type="match status" value="1"/>
</dbReference>
<dbReference type="PROSITE" id="PS00022">
    <property type="entry name" value="EGF_1"/>
    <property type="match status" value="2"/>
</dbReference>
<evidence type="ECO:0000259" key="8">
    <source>
        <dbReference type="PROSITE" id="PS50825"/>
    </source>
</evidence>
<keyword evidence="4" id="KW-0245">EGF-like domain</keyword>
<accession>A0A8S4MMH6</accession>
<dbReference type="InterPro" id="IPR000152">
    <property type="entry name" value="EGF-type_Asp/Asn_hydroxyl_site"/>
</dbReference>
<dbReference type="GO" id="GO:0005509">
    <property type="term" value="F:calcium ion binding"/>
    <property type="evidence" value="ECO:0007669"/>
    <property type="project" value="InterPro"/>
</dbReference>
<keyword evidence="1" id="KW-0732">Signal</keyword>
<dbReference type="PROSITE" id="PS01186">
    <property type="entry name" value="EGF_2"/>
    <property type="match status" value="2"/>
</dbReference>
<dbReference type="Gene3D" id="2.10.70.10">
    <property type="entry name" value="Complement Module, domain 1"/>
    <property type="match status" value="3"/>
</dbReference>
<evidence type="ECO:0000256" key="5">
    <source>
        <dbReference type="PROSITE-ProRule" id="PRU00302"/>
    </source>
</evidence>
<dbReference type="AlphaFoldDB" id="A0A8S4MMH6"/>
<keyword evidence="5" id="KW-0768">Sushi</keyword>
<dbReference type="SUPFAM" id="SSF57196">
    <property type="entry name" value="EGF/Laminin"/>
    <property type="match status" value="2"/>
</dbReference>
<dbReference type="PRINTS" id="PR00010">
    <property type="entry name" value="EGFBLOOD"/>
</dbReference>
<dbReference type="Gene3D" id="3.10.100.10">
    <property type="entry name" value="Mannose-Binding Protein A, subunit A"/>
    <property type="match status" value="1"/>
</dbReference>
<feature type="disulfide bond" evidence="4">
    <location>
        <begin position="622"/>
        <end position="639"/>
    </location>
</feature>
<sequence>MQPTDGDFKYGDVFSFTCETGYQPSDPTVPETQQLQCVVDPGFTHGRWEGTRVACSKTQCEQLHAPAHGYRHCNDSNWYQSECKFDCGQGYILNGSTARNCQKDKQWTGTDASCEGVTCDRLNPLPNVVVNPRNCIMNKTSYLGSCIVSCEAGYTSTNGQTALVTTCDASSVPGSSNGTWTEPTDGFICQDTTPPVIFCPSDITADNDPGLDSAQVNWTAPVATDTTGVTPVVLGSVTPPRRFSVGRHTVNYTAMDETGLRTSCYFEIEIKDVEPPTLLSCPDDIIAFGDQSATQVYWEEPTFADNADKELQIFKTRENGTEFYWGTYIVEYRAEDDGGNSRTCEFTVDVAPHRCEYYRPPVNGAVACDTWLYGAQFCTALCNNQYEFATSPAQLYVCGASGDWSTFPPGHSLPWPDCSVRRDSNEVSKGLEAQYFVGVSHNESTQVTIKEQYLEILQGSVFGMLGACFDDEGNNACLVENVVVYSGQVNNAVGYGLTTVHNSLCYKVAGFTDQLSSEQFCSTQGGSLALIKDTATQNFVASLIHENNSVNHWIGIKPPAVTFLNTDLSAVQDQQLWAPNQPPALCVYMDSGANYKFSVGLCSEKNGFVCQSDIKTCERDVCLNGGICTSCFGDSHKMCSCLPGFSGERCETNVDECSSSPCVNGGTCVDGDNSYSCTCAQGFDGDNCENDLDLCNPNPCPFNWNCADNGGHLTCGLKADLRQSDPSLPRCSPSSCPAGMTCKDGGPGLYSCMP</sequence>
<evidence type="ECO:0000259" key="6">
    <source>
        <dbReference type="PROSITE" id="PS50026"/>
    </source>
</evidence>
<keyword evidence="2" id="KW-0677">Repeat</keyword>
<feature type="domain" description="EGF-like" evidence="6">
    <location>
        <begin position="653"/>
        <end position="689"/>
    </location>
</feature>
<gene>
    <name evidence="10" type="primary">SVEP1</name>
    <name evidence="10" type="ORF">BLAG_LOCUS25992</name>
</gene>
<protein>
    <submittedName>
        <fullName evidence="10">SVEP1 protein</fullName>
    </submittedName>
</protein>
<proteinExistence type="predicted"/>
<dbReference type="InterPro" id="IPR001304">
    <property type="entry name" value="C-type_lectin-like"/>
</dbReference>
<dbReference type="PROSITE" id="PS00010">
    <property type="entry name" value="ASX_HYDROXYL"/>
    <property type="match status" value="1"/>
</dbReference>
<dbReference type="Pfam" id="PF00059">
    <property type="entry name" value="Lectin_C"/>
    <property type="match status" value="1"/>
</dbReference>
<dbReference type="InterPro" id="IPR001881">
    <property type="entry name" value="EGF-like_Ca-bd_dom"/>
</dbReference>
<feature type="domain" description="C-type lectin" evidence="7">
    <location>
        <begin position="501"/>
        <end position="611"/>
    </location>
</feature>
<dbReference type="SMART" id="SM00181">
    <property type="entry name" value="EGF"/>
    <property type="match status" value="2"/>
</dbReference>
<dbReference type="SUPFAM" id="SSF56436">
    <property type="entry name" value="C-type lectin-like"/>
    <property type="match status" value="1"/>
</dbReference>
<evidence type="ECO:0000256" key="1">
    <source>
        <dbReference type="ARBA" id="ARBA00022729"/>
    </source>
</evidence>
<dbReference type="EMBL" id="CAKMNS010000167">
    <property type="protein sequence ID" value="CAH1277136.1"/>
    <property type="molecule type" value="Genomic_DNA"/>
</dbReference>
<dbReference type="InterPro" id="IPR016186">
    <property type="entry name" value="C-type_lectin-like/link_sf"/>
</dbReference>
<feature type="domain" description="HYR" evidence="8">
    <location>
        <begin position="190"/>
        <end position="270"/>
    </location>
</feature>
<name>A0A8S4MMH6_BRALA</name>
<feature type="disulfide bond" evidence="4">
    <location>
        <begin position="679"/>
        <end position="688"/>
    </location>
</feature>
<feature type="domain" description="EGF-like" evidence="6">
    <location>
        <begin position="613"/>
        <end position="651"/>
    </location>
</feature>
<dbReference type="PROSITE" id="PS50923">
    <property type="entry name" value="SUSHI"/>
    <property type="match status" value="2"/>
</dbReference>
<dbReference type="Pfam" id="PF00084">
    <property type="entry name" value="Sushi"/>
    <property type="match status" value="3"/>
</dbReference>
<dbReference type="PROSITE" id="PS01187">
    <property type="entry name" value="EGF_CA"/>
    <property type="match status" value="1"/>
</dbReference>
<feature type="disulfide bond" evidence="4">
    <location>
        <begin position="641"/>
        <end position="650"/>
    </location>
</feature>
<reference evidence="10" key="1">
    <citation type="submission" date="2022-01" db="EMBL/GenBank/DDBJ databases">
        <authorList>
            <person name="Braso-Vives M."/>
        </authorList>
    </citation>
    <scope>NUCLEOTIDE SEQUENCE</scope>
</reference>
<dbReference type="CDD" id="cd00037">
    <property type="entry name" value="CLECT"/>
    <property type="match status" value="1"/>
</dbReference>
<dbReference type="Pfam" id="PF02494">
    <property type="entry name" value="HYR"/>
    <property type="match status" value="2"/>
</dbReference>
<comment type="caution">
    <text evidence="10">The sequence shown here is derived from an EMBL/GenBank/DDBJ whole genome shotgun (WGS) entry which is preliminary data.</text>
</comment>
<evidence type="ECO:0000259" key="9">
    <source>
        <dbReference type="PROSITE" id="PS50923"/>
    </source>
</evidence>
<dbReference type="SMART" id="SM00179">
    <property type="entry name" value="EGF_CA"/>
    <property type="match status" value="2"/>
</dbReference>
<dbReference type="InterPro" id="IPR035976">
    <property type="entry name" value="Sushi/SCR/CCP_sf"/>
</dbReference>
<dbReference type="InterPro" id="IPR043555">
    <property type="entry name" value="SRPX-like"/>
</dbReference>
<evidence type="ECO:0000256" key="2">
    <source>
        <dbReference type="ARBA" id="ARBA00022737"/>
    </source>
</evidence>
<feature type="domain" description="HYR" evidence="8">
    <location>
        <begin position="271"/>
        <end position="352"/>
    </location>
</feature>
<evidence type="ECO:0000313" key="11">
    <source>
        <dbReference type="Proteomes" id="UP000838412"/>
    </source>
</evidence>
<feature type="disulfide bond" evidence="5">
    <location>
        <begin position="87"/>
        <end position="114"/>
    </location>
</feature>
<comment type="caution">
    <text evidence="4">Lacks conserved residue(s) required for the propagation of feature annotation.</text>
</comment>
<feature type="domain" description="Sushi" evidence="9">
    <location>
        <begin position="58"/>
        <end position="116"/>
    </location>
</feature>
<dbReference type="PANTHER" id="PTHR46343">
    <property type="entry name" value="HYR DOMAIN-CONTAINING PROTEIN"/>
    <property type="match status" value="1"/>
</dbReference>
<dbReference type="InterPro" id="IPR018097">
    <property type="entry name" value="EGF_Ca-bd_CS"/>
</dbReference>
<evidence type="ECO:0000256" key="4">
    <source>
        <dbReference type="PROSITE-ProRule" id="PRU00076"/>
    </source>
</evidence>
<dbReference type="Proteomes" id="UP000838412">
    <property type="component" value="Unassembled WGS sequence"/>
</dbReference>
<dbReference type="InterPro" id="IPR016187">
    <property type="entry name" value="CTDL_fold"/>
</dbReference>
<evidence type="ECO:0000256" key="3">
    <source>
        <dbReference type="ARBA" id="ARBA00023157"/>
    </source>
</evidence>
<feature type="domain" description="Sushi" evidence="9">
    <location>
        <begin position="1"/>
        <end position="57"/>
    </location>
</feature>
<dbReference type="InterPro" id="IPR000436">
    <property type="entry name" value="Sushi_SCR_CCP_dom"/>
</dbReference>
<dbReference type="InterPro" id="IPR000742">
    <property type="entry name" value="EGF"/>
</dbReference>
<keyword evidence="11" id="KW-1185">Reference proteome</keyword>
<dbReference type="SMART" id="SM00032">
    <property type="entry name" value="CCP"/>
    <property type="match status" value="2"/>
</dbReference>
<evidence type="ECO:0000259" key="7">
    <source>
        <dbReference type="PROSITE" id="PS50041"/>
    </source>
</evidence>
<dbReference type="SUPFAM" id="SSF57535">
    <property type="entry name" value="Complement control module/SCR domain"/>
    <property type="match status" value="2"/>
</dbReference>
<dbReference type="Gene3D" id="2.10.25.10">
    <property type="entry name" value="Laminin"/>
    <property type="match status" value="2"/>
</dbReference>
<dbReference type="PANTHER" id="PTHR46343:SF2">
    <property type="entry name" value="SUSHI_VON WILLEBRAND FACTOR TYPE A_EGF_PENTRAXIN DOMAIN-CONTAINING 1"/>
    <property type="match status" value="1"/>
</dbReference>
<evidence type="ECO:0000313" key="10">
    <source>
        <dbReference type="EMBL" id="CAH1277136.1"/>
    </source>
</evidence>
<dbReference type="PROSITE" id="PS50825">
    <property type="entry name" value="HYR"/>
    <property type="match status" value="2"/>
</dbReference>
<dbReference type="InterPro" id="IPR003410">
    <property type="entry name" value="HYR_dom"/>
</dbReference>
<dbReference type="OrthoDB" id="6515930at2759"/>
<keyword evidence="3 4" id="KW-1015">Disulfide bond</keyword>
<dbReference type="CDD" id="cd00054">
    <property type="entry name" value="EGF_CA"/>
    <property type="match status" value="1"/>
</dbReference>
<organism evidence="10 11">
    <name type="scientific">Branchiostoma lanceolatum</name>
    <name type="common">Common lancelet</name>
    <name type="synonym">Amphioxus lanceolatum</name>
    <dbReference type="NCBI Taxonomy" id="7740"/>
    <lineage>
        <taxon>Eukaryota</taxon>
        <taxon>Metazoa</taxon>
        <taxon>Chordata</taxon>
        <taxon>Cephalochordata</taxon>
        <taxon>Leptocardii</taxon>
        <taxon>Amphioxiformes</taxon>
        <taxon>Branchiostomatidae</taxon>
        <taxon>Branchiostoma</taxon>
    </lineage>
</organism>
<dbReference type="PROSITE" id="PS50041">
    <property type="entry name" value="C_TYPE_LECTIN_2"/>
    <property type="match status" value="1"/>
</dbReference>